<dbReference type="PANTHER" id="PTHR37487">
    <property type="entry name" value="CHROMOSOME 1, WHOLE GENOME SHOTGUN SEQUENCE"/>
    <property type="match status" value="1"/>
</dbReference>
<dbReference type="AlphaFoldDB" id="F8NX16"/>
<dbReference type="Proteomes" id="UP000008064">
    <property type="component" value="Unassembled WGS sequence"/>
</dbReference>
<dbReference type="PANTHER" id="PTHR37487:SF3">
    <property type="entry name" value="CLEAVAGE_POLYADENYLATION SPECIFICITY FACTOR A SUBUNIT N-TERMINAL DOMAIN-CONTAINING PROTEIN"/>
    <property type="match status" value="1"/>
</dbReference>
<dbReference type="OrthoDB" id="3259746at2759"/>
<reference evidence="2" key="1">
    <citation type="submission" date="2011-04" db="EMBL/GenBank/DDBJ databases">
        <title>Evolution of plant cell wall degrading machinery underlies the functional diversity of forest fungi.</title>
        <authorList>
            <consortium name="US DOE Joint Genome Institute (JGI-PGF)"/>
            <person name="Eastwood D.C."/>
            <person name="Floudas D."/>
            <person name="Binder M."/>
            <person name="Majcherczyk A."/>
            <person name="Schneider P."/>
            <person name="Aerts A."/>
            <person name="Asiegbu F.O."/>
            <person name="Baker S.E."/>
            <person name="Barry K."/>
            <person name="Bendiksby M."/>
            <person name="Blumentritt M."/>
            <person name="Coutinho P.M."/>
            <person name="Cullen D."/>
            <person name="Cullen D."/>
            <person name="Gathman A."/>
            <person name="Goodell B."/>
            <person name="Henrissat B."/>
            <person name="Ihrmark K."/>
            <person name="Kauserud H."/>
            <person name="Kohler A."/>
            <person name="LaButti K."/>
            <person name="Lapidus A."/>
            <person name="Lavin J.L."/>
            <person name="Lee Y.-H."/>
            <person name="Lindquist E."/>
            <person name="Lilly W."/>
            <person name="Lucas S."/>
            <person name="Morin E."/>
            <person name="Murat C."/>
            <person name="Oguiza J.A."/>
            <person name="Park J."/>
            <person name="Pisabarro A.G."/>
            <person name="Riley R."/>
            <person name="Rosling A."/>
            <person name="Salamov A."/>
            <person name="Schmidt O."/>
            <person name="Schmutz J."/>
            <person name="Skrede I."/>
            <person name="Stenlid J."/>
            <person name="Wiebenga A."/>
            <person name="Xie X."/>
            <person name="Kues U."/>
            <person name="Hibbett D.S."/>
            <person name="Hoffmeister D."/>
            <person name="Hogberg N."/>
            <person name="Martin F."/>
            <person name="Grigoriev I.V."/>
            <person name="Watkinson S.C."/>
        </authorList>
    </citation>
    <scope>NUCLEOTIDE SEQUENCE</scope>
    <source>
        <strain evidence="2">S7.9</strain>
    </source>
</reference>
<feature type="chain" id="PRO_5003381875" evidence="1">
    <location>
        <begin position="22"/>
        <end position="192"/>
    </location>
</feature>
<name>F8NX16_SERL9</name>
<dbReference type="GeneID" id="18819312"/>
<accession>F8NX16</accession>
<proteinExistence type="predicted"/>
<keyword evidence="1" id="KW-0732">Signal</keyword>
<organism>
    <name type="scientific">Serpula lacrymans var. lacrymans (strain S7.9)</name>
    <name type="common">Dry rot fungus</name>
    <dbReference type="NCBI Taxonomy" id="578457"/>
    <lineage>
        <taxon>Eukaryota</taxon>
        <taxon>Fungi</taxon>
        <taxon>Dikarya</taxon>
        <taxon>Basidiomycota</taxon>
        <taxon>Agaricomycotina</taxon>
        <taxon>Agaricomycetes</taxon>
        <taxon>Agaricomycetidae</taxon>
        <taxon>Boletales</taxon>
        <taxon>Coniophorineae</taxon>
        <taxon>Serpulaceae</taxon>
        <taxon>Serpula</taxon>
    </lineage>
</organism>
<feature type="signal peptide" evidence="1">
    <location>
        <begin position="1"/>
        <end position="21"/>
    </location>
</feature>
<sequence length="192" mass="19051">MFATLLSVTIFFALAIQGVFADFEIDTPTFTQCQSANITWSASQPPYNLIIVSADDMCGNPLQDLGDTSATELAYTVNITAGTQVVLSLADNNGDEAWSGTITVQGSSDSSCLASSSSSASVAPTSVASVPTALPSGTDSGSGAPTTSPFAPAGAANAGINPLSSGAALTANHLGASAIFGSALAALFAFSL</sequence>
<protein>
    <submittedName>
        <fullName evidence="2">Uncharacterized protein</fullName>
    </submittedName>
</protein>
<dbReference type="RefSeq" id="XP_007318510.1">
    <property type="nucleotide sequence ID" value="XM_007318448.1"/>
</dbReference>
<dbReference type="KEGG" id="sla:SERLADRAFT_467897"/>
<evidence type="ECO:0000256" key="1">
    <source>
        <dbReference type="SAM" id="SignalP"/>
    </source>
</evidence>
<evidence type="ECO:0000313" key="2">
    <source>
        <dbReference type="EMBL" id="EGO24491.1"/>
    </source>
</evidence>
<dbReference type="HOGENOM" id="CLU_063099_3_0_1"/>
<dbReference type="EMBL" id="GL945434">
    <property type="protein sequence ID" value="EGO24491.1"/>
    <property type="molecule type" value="Genomic_DNA"/>
</dbReference>
<gene>
    <name evidence="2" type="ORF">SERLADRAFT_467897</name>
</gene>